<keyword evidence="8 10" id="KW-0472">Membrane</keyword>
<dbReference type="Pfam" id="PF20520">
    <property type="entry name" value="Ac45-VOA1_TM"/>
    <property type="match status" value="1"/>
</dbReference>
<comment type="caution">
    <text evidence="13">The sequence shown here is derived from an EMBL/GenBank/DDBJ whole genome shotgun (WGS) entry which is preliminary data.</text>
</comment>
<comment type="similarity">
    <text evidence="2">Belongs to the BIG1 family.</text>
</comment>
<feature type="signal peptide" evidence="11">
    <location>
        <begin position="1"/>
        <end position="19"/>
    </location>
</feature>
<protein>
    <recommendedName>
        <fullName evidence="3">Protein BIG1</fullName>
    </recommendedName>
</protein>
<feature type="domain" description="V-type proton ATPase subunit S1/VOA1 transmembrane" evidence="12">
    <location>
        <begin position="222"/>
        <end position="260"/>
    </location>
</feature>
<name>A0A8K0UXQ7_9AGAR</name>
<keyword evidence="9" id="KW-0961">Cell wall biogenesis/degradation</keyword>
<evidence type="ECO:0000256" key="6">
    <source>
        <dbReference type="ARBA" id="ARBA00022824"/>
    </source>
</evidence>
<evidence type="ECO:0000313" key="14">
    <source>
        <dbReference type="Proteomes" id="UP000813824"/>
    </source>
</evidence>
<evidence type="ECO:0000256" key="11">
    <source>
        <dbReference type="SAM" id="SignalP"/>
    </source>
</evidence>
<dbReference type="PANTHER" id="PTHR28285:SF1">
    <property type="entry name" value="PROTEIN BIG1"/>
    <property type="match status" value="1"/>
</dbReference>
<keyword evidence="5 11" id="KW-0732">Signal</keyword>
<dbReference type="PANTHER" id="PTHR28285">
    <property type="entry name" value="PROTEIN BIG1"/>
    <property type="match status" value="1"/>
</dbReference>
<accession>A0A8K0UXQ7</accession>
<dbReference type="GO" id="GO:0006078">
    <property type="term" value="P:(1-&gt;6)-beta-D-glucan biosynthetic process"/>
    <property type="evidence" value="ECO:0007669"/>
    <property type="project" value="TreeGrafter"/>
</dbReference>
<gene>
    <name evidence="13" type="ORF">BXZ70DRAFT_433961</name>
</gene>
<keyword evidence="14" id="KW-1185">Reference proteome</keyword>
<dbReference type="OrthoDB" id="10029326at2759"/>
<feature type="chain" id="PRO_5035444870" description="Protein BIG1" evidence="11">
    <location>
        <begin position="20"/>
        <end position="273"/>
    </location>
</feature>
<evidence type="ECO:0000259" key="12">
    <source>
        <dbReference type="Pfam" id="PF20520"/>
    </source>
</evidence>
<evidence type="ECO:0000256" key="4">
    <source>
        <dbReference type="ARBA" id="ARBA00022692"/>
    </source>
</evidence>
<dbReference type="GO" id="GO:0071555">
    <property type="term" value="P:cell wall organization"/>
    <property type="evidence" value="ECO:0007669"/>
    <property type="project" value="UniProtKB-KW"/>
</dbReference>
<organism evidence="13 14">
    <name type="scientific">Cristinia sonorae</name>
    <dbReference type="NCBI Taxonomy" id="1940300"/>
    <lineage>
        <taxon>Eukaryota</taxon>
        <taxon>Fungi</taxon>
        <taxon>Dikarya</taxon>
        <taxon>Basidiomycota</taxon>
        <taxon>Agaricomycotina</taxon>
        <taxon>Agaricomycetes</taxon>
        <taxon>Agaricomycetidae</taxon>
        <taxon>Agaricales</taxon>
        <taxon>Pleurotineae</taxon>
        <taxon>Stephanosporaceae</taxon>
        <taxon>Cristinia</taxon>
    </lineage>
</organism>
<proteinExistence type="inferred from homology"/>
<evidence type="ECO:0000256" key="5">
    <source>
        <dbReference type="ARBA" id="ARBA00022729"/>
    </source>
</evidence>
<comment type="subcellular location">
    <subcellularLocation>
        <location evidence="1">Endoplasmic reticulum membrane</location>
        <topology evidence="1">Single-pass type I membrane protein</topology>
    </subcellularLocation>
</comment>
<feature type="transmembrane region" description="Helical" evidence="10">
    <location>
        <begin position="228"/>
        <end position="253"/>
    </location>
</feature>
<reference evidence="13" key="1">
    <citation type="journal article" date="2021" name="New Phytol.">
        <title>Evolutionary innovations through gain and loss of genes in the ectomycorrhizal Boletales.</title>
        <authorList>
            <person name="Wu G."/>
            <person name="Miyauchi S."/>
            <person name="Morin E."/>
            <person name="Kuo A."/>
            <person name="Drula E."/>
            <person name="Varga T."/>
            <person name="Kohler A."/>
            <person name="Feng B."/>
            <person name="Cao Y."/>
            <person name="Lipzen A."/>
            <person name="Daum C."/>
            <person name="Hundley H."/>
            <person name="Pangilinan J."/>
            <person name="Johnson J."/>
            <person name="Barry K."/>
            <person name="LaButti K."/>
            <person name="Ng V."/>
            <person name="Ahrendt S."/>
            <person name="Min B."/>
            <person name="Choi I.G."/>
            <person name="Park H."/>
            <person name="Plett J.M."/>
            <person name="Magnuson J."/>
            <person name="Spatafora J.W."/>
            <person name="Nagy L.G."/>
            <person name="Henrissat B."/>
            <person name="Grigoriev I.V."/>
            <person name="Yang Z.L."/>
            <person name="Xu J."/>
            <person name="Martin F.M."/>
        </authorList>
    </citation>
    <scope>NUCLEOTIDE SEQUENCE</scope>
    <source>
        <strain evidence="13">KKN 215</strain>
    </source>
</reference>
<dbReference type="InterPro" id="IPR037654">
    <property type="entry name" value="Big1"/>
</dbReference>
<dbReference type="AlphaFoldDB" id="A0A8K0UXQ7"/>
<keyword evidence="6" id="KW-0256">Endoplasmic reticulum</keyword>
<evidence type="ECO:0000256" key="8">
    <source>
        <dbReference type="ARBA" id="ARBA00023136"/>
    </source>
</evidence>
<evidence type="ECO:0000256" key="10">
    <source>
        <dbReference type="SAM" id="Phobius"/>
    </source>
</evidence>
<evidence type="ECO:0000256" key="3">
    <source>
        <dbReference type="ARBA" id="ARBA00022089"/>
    </source>
</evidence>
<evidence type="ECO:0000256" key="1">
    <source>
        <dbReference type="ARBA" id="ARBA00004115"/>
    </source>
</evidence>
<evidence type="ECO:0000256" key="9">
    <source>
        <dbReference type="ARBA" id="ARBA00023316"/>
    </source>
</evidence>
<dbReference type="InterPro" id="IPR046756">
    <property type="entry name" value="VAS1/VOA1_TM"/>
</dbReference>
<evidence type="ECO:0000313" key="13">
    <source>
        <dbReference type="EMBL" id="KAH8106340.1"/>
    </source>
</evidence>
<dbReference type="GO" id="GO:0005789">
    <property type="term" value="C:endoplasmic reticulum membrane"/>
    <property type="evidence" value="ECO:0007669"/>
    <property type="project" value="UniProtKB-SubCell"/>
</dbReference>
<sequence>MVGFRQSLLAAAFAHAVHASVHSSPLIAWSSLSRPTPAQSTADAVFEHWMHSGEVCDFDAVILVNQQGLHTSDLRTLTPSSPLFQLINSAASTIQVPSAQLSVEQSRETVTNDLSRRCGSRLLYSVSEAHGLHKEDIYGNKFIVNLNAPAMGLSGNRRQQMDVVVTLTGSQLAGEIEGLSSAFPKHLVIYSDWQPTHSVLTRQEAPVAPSKKVVGGILKHYQLLSPGLIISLFLSIFVLIPVVLVGIQALSSIKSPVRLDGKMLAEYRQKKNQ</sequence>
<evidence type="ECO:0000256" key="7">
    <source>
        <dbReference type="ARBA" id="ARBA00022989"/>
    </source>
</evidence>
<dbReference type="Proteomes" id="UP000813824">
    <property type="component" value="Unassembled WGS sequence"/>
</dbReference>
<keyword evidence="7 10" id="KW-1133">Transmembrane helix</keyword>
<evidence type="ECO:0000256" key="2">
    <source>
        <dbReference type="ARBA" id="ARBA00008203"/>
    </source>
</evidence>
<keyword evidence="4 10" id="KW-0812">Transmembrane</keyword>
<dbReference type="EMBL" id="JAEVFJ010000003">
    <property type="protein sequence ID" value="KAH8106340.1"/>
    <property type="molecule type" value="Genomic_DNA"/>
</dbReference>
<dbReference type="GO" id="GO:0009272">
    <property type="term" value="P:fungal-type cell wall biogenesis"/>
    <property type="evidence" value="ECO:0007669"/>
    <property type="project" value="TreeGrafter"/>
</dbReference>